<gene>
    <name evidence="1" type="ORF">DKX38_028181</name>
</gene>
<dbReference type="Proteomes" id="UP000326939">
    <property type="component" value="Chromosome 18"/>
</dbReference>
<comment type="caution">
    <text evidence="1">The sequence shown here is derived from an EMBL/GenBank/DDBJ whole genome shotgun (WGS) entry which is preliminary data.</text>
</comment>
<proteinExistence type="predicted"/>
<protein>
    <submittedName>
        <fullName evidence="1">Uncharacterized protein</fullName>
    </submittedName>
</protein>
<accession>A0A5N5J9N1</accession>
<evidence type="ECO:0000313" key="2">
    <source>
        <dbReference type="Proteomes" id="UP000326939"/>
    </source>
</evidence>
<dbReference type="EMBL" id="VDCV01000018">
    <property type="protein sequence ID" value="KAB5514275.1"/>
    <property type="molecule type" value="Genomic_DNA"/>
</dbReference>
<keyword evidence="2" id="KW-1185">Reference proteome</keyword>
<sequence length="79" mass="7694">MGMMQRCQVEGSIIGFGNGVEVAASGGGGGRGKRGRTIVNGTLGADGAAEAGEMKGFFRGDGDGMEVGGGAEAEAIKVS</sequence>
<reference evidence="2" key="1">
    <citation type="journal article" date="2019" name="Gigascience">
        <title>De novo genome assembly of the endangered Acer yangbiense, a plant species with extremely small populations endemic to Yunnan Province, China.</title>
        <authorList>
            <person name="Yang J."/>
            <person name="Wariss H.M."/>
            <person name="Tao L."/>
            <person name="Zhang R."/>
            <person name="Yun Q."/>
            <person name="Hollingsworth P."/>
            <person name="Dao Z."/>
            <person name="Luo G."/>
            <person name="Guo H."/>
            <person name="Ma Y."/>
            <person name="Sun W."/>
        </authorList>
    </citation>
    <scope>NUCLEOTIDE SEQUENCE [LARGE SCALE GENOMIC DNA]</scope>
    <source>
        <strain evidence="2">cv. br00</strain>
    </source>
</reference>
<name>A0A5N5J9N1_9ROSI</name>
<evidence type="ECO:0000313" key="1">
    <source>
        <dbReference type="EMBL" id="KAB5514275.1"/>
    </source>
</evidence>
<organism evidence="1 2">
    <name type="scientific">Salix brachista</name>
    <dbReference type="NCBI Taxonomy" id="2182728"/>
    <lineage>
        <taxon>Eukaryota</taxon>
        <taxon>Viridiplantae</taxon>
        <taxon>Streptophyta</taxon>
        <taxon>Embryophyta</taxon>
        <taxon>Tracheophyta</taxon>
        <taxon>Spermatophyta</taxon>
        <taxon>Magnoliopsida</taxon>
        <taxon>eudicotyledons</taxon>
        <taxon>Gunneridae</taxon>
        <taxon>Pentapetalae</taxon>
        <taxon>rosids</taxon>
        <taxon>fabids</taxon>
        <taxon>Malpighiales</taxon>
        <taxon>Salicaceae</taxon>
        <taxon>Saliceae</taxon>
        <taxon>Salix</taxon>
    </lineage>
</organism>
<dbReference type="AlphaFoldDB" id="A0A5N5J9N1"/>